<comment type="similarity">
    <text evidence="15">Belongs to the THEM4/THEM5 thioesterase family.</text>
</comment>
<evidence type="ECO:0000256" key="10">
    <source>
        <dbReference type="ARBA" id="ARBA00023098"/>
    </source>
</evidence>
<comment type="catalytic activity">
    <reaction evidence="21">
        <text>decanoyl-CoA + H2O = decanoate + CoA + H(+)</text>
        <dbReference type="Rhea" id="RHEA:40059"/>
        <dbReference type="ChEBI" id="CHEBI:15377"/>
        <dbReference type="ChEBI" id="CHEBI:15378"/>
        <dbReference type="ChEBI" id="CHEBI:27689"/>
        <dbReference type="ChEBI" id="CHEBI:57287"/>
        <dbReference type="ChEBI" id="CHEBI:61430"/>
    </reaction>
    <physiologicalReaction direction="left-to-right" evidence="21">
        <dbReference type="Rhea" id="RHEA:40060"/>
    </physiologicalReaction>
</comment>
<evidence type="ECO:0000256" key="2">
    <source>
        <dbReference type="ARBA" id="ARBA00004496"/>
    </source>
</evidence>
<proteinExistence type="inferred from homology"/>
<evidence type="ECO:0000313" key="25">
    <source>
        <dbReference type="EMBL" id="SFG62710.1"/>
    </source>
</evidence>
<dbReference type="GO" id="GO:0016020">
    <property type="term" value="C:membrane"/>
    <property type="evidence" value="ECO:0007669"/>
    <property type="project" value="UniProtKB-SubCell"/>
</dbReference>
<evidence type="ECO:0000256" key="21">
    <source>
        <dbReference type="ARBA" id="ARBA00047969"/>
    </source>
</evidence>
<evidence type="ECO:0000256" key="11">
    <source>
        <dbReference type="ARBA" id="ARBA00023136"/>
    </source>
</evidence>
<dbReference type="InterPro" id="IPR006683">
    <property type="entry name" value="Thioestr_dom"/>
</dbReference>
<evidence type="ECO:0000256" key="20">
    <source>
        <dbReference type="ARBA" id="ARBA00047734"/>
    </source>
</evidence>
<evidence type="ECO:0000256" key="19">
    <source>
        <dbReference type="ARBA" id="ARBA00047588"/>
    </source>
</evidence>
<keyword evidence="10" id="KW-0443">Lipid metabolism</keyword>
<dbReference type="EC" id="3.1.2.2" evidence="16"/>
<comment type="catalytic activity">
    <reaction evidence="14">
        <text>(9Z)-octadecenoyl-CoA + H2O = (9Z)-octadecenoate + CoA + H(+)</text>
        <dbReference type="Rhea" id="RHEA:40139"/>
        <dbReference type="ChEBI" id="CHEBI:15377"/>
        <dbReference type="ChEBI" id="CHEBI:15378"/>
        <dbReference type="ChEBI" id="CHEBI:30823"/>
        <dbReference type="ChEBI" id="CHEBI:57287"/>
        <dbReference type="ChEBI" id="CHEBI:57387"/>
    </reaction>
    <physiologicalReaction direction="left-to-right" evidence="14">
        <dbReference type="Rhea" id="RHEA:40140"/>
    </physiologicalReaction>
</comment>
<evidence type="ECO:0000256" key="3">
    <source>
        <dbReference type="ARBA" id="ARBA00004632"/>
    </source>
</evidence>
<evidence type="ECO:0000256" key="1">
    <source>
        <dbReference type="ARBA" id="ARBA00004170"/>
    </source>
</evidence>
<comment type="subcellular location">
    <subcellularLocation>
        <location evidence="3">Cell projection</location>
        <location evidence="3">Ruffle membrane</location>
    </subcellularLocation>
    <subcellularLocation>
        <location evidence="2">Cytoplasm</location>
    </subcellularLocation>
    <subcellularLocation>
        <location evidence="1">Membrane</location>
        <topology evidence="1">Peripheral membrane protein</topology>
    </subcellularLocation>
</comment>
<evidence type="ECO:0000256" key="5">
    <source>
        <dbReference type="ARBA" id="ARBA00022490"/>
    </source>
</evidence>
<name>A0A1I2TCY1_9FIRM</name>
<organism evidence="25 26">
    <name type="scientific">Desulfotruncus arcticus DSM 17038</name>
    <dbReference type="NCBI Taxonomy" id="1121424"/>
    <lineage>
        <taxon>Bacteria</taxon>
        <taxon>Bacillati</taxon>
        <taxon>Bacillota</taxon>
        <taxon>Clostridia</taxon>
        <taxon>Eubacteriales</taxon>
        <taxon>Desulfallaceae</taxon>
        <taxon>Desulfotruncus</taxon>
    </lineage>
</organism>
<protein>
    <recommendedName>
        <fullName evidence="17">Acyl-coenzyme A thioesterase THEM4</fullName>
        <ecNumber evidence="16">3.1.2.2</ecNumber>
    </recommendedName>
    <alternativeName>
        <fullName evidence="18">Thioesterase superfamily member 4</fullName>
    </alternativeName>
</protein>
<dbReference type="EMBL" id="FOOX01000007">
    <property type="protein sequence ID" value="SFG62710.1"/>
    <property type="molecule type" value="Genomic_DNA"/>
</dbReference>
<evidence type="ECO:0000256" key="14">
    <source>
        <dbReference type="ARBA" id="ARBA00037002"/>
    </source>
</evidence>
<comment type="catalytic activity">
    <reaction evidence="23">
        <text>tetradecanoyl-CoA + H2O = tetradecanoate + CoA + H(+)</text>
        <dbReference type="Rhea" id="RHEA:40119"/>
        <dbReference type="ChEBI" id="CHEBI:15377"/>
        <dbReference type="ChEBI" id="CHEBI:15378"/>
        <dbReference type="ChEBI" id="CHEBI:30807"/>
        <dbReference type="ChEBI" id="CHEBI:57287"/>
        <dbReference type="ChEBI" id="CHEBI:57385"/>
    </reaction>
    <physiologicalReaction direction="left-to-right" evidence="23">
        <dbReference type="Rhea" id="RHEA:40120"/>
    </physiologicalReaction>
</comment>
<feature type="domain" description="Thioesterase" evidence="24">
    <location>
        <begin position="38"/>
        <end position="100"/>
    </location>
</feature>
<evidence type="ECO:0000256" key="18">
    <source>
        <dbReference type="ARBA" id="ARBA00043210"/>
    </source>
</evidence>
<dbReference type="STRING" id="341036.SAMN05660649_02176"/>
<evidence type="ECO:0000256" key="12">
    <source>
        <dbReference type="ARBA" id="ARBA00023273"/>
    </source>
</evidence>
<dbReference type="CDD" id="cd03443">
    <property type="entry name" value="PaaI_thioesterase"/>
    <property type="match status" value="1"/>
</dbReference>
<evidence type="ECO:0000256" key="22">
    <source>
        <dbReference type="ARBA" id="ARBA00048074"/>
    </source>
</evidence>
<evidence type="ECO:0000256" key="13">
    <source>
        <dbReference type="ARBA" id="ARBA00035852"/>
    </source>
</evidence>
<keyword evidence="8" id="KW-0276">Fatty acid metabolism</keyword>
<dbReference type="AlphaFoldDB" id="A0A1I2TCY1"/>
<evidence type="ECO:0000256" key="7">
    <source>
        <dbReference type="ARBA" id="ARBA00022801"/>
    </source>
</evidence>
<comment type="catalytic activity">
    <reaction evidence="13">
        <text>(5Z,8Z,11Z,14Z)-eicosatetraenoyl-CoA + H2O = (5Z,8Z,11Z,14Z)-eicosatetraenoate + CoA + H(+)</text>
        <dbReference type="Rhea" id="RHEA:40151"/>
        <dbReference type="ChEBI" id="CHEBI:15377"/>
        <dbReference type="ChEBI" id="CHEBI:15378"/>
        <dbReference type="ChEBI" id="CHEBI:32395"/>
        <dbReference type="ChEBI" id="CHEBI:57287"/>
        <dbReference type="ChEBI" id="CHEBI:57368"/>
    </reaction>
    <physiologicalReaction direction="left-to-right" evidence="13">
        <dbReference type="Rhea" id="RHEA:40152"/>
    </physiologicalReaction>
</comment>
<reference evidence="26" key="1">
    <citation type="submission" date="2016-10" db="EMBL/GenBank/DDBJ databases">
        <authorList>
            <person name="Varghese N."/>
            <person name="Submissions S."/>
        </authorList>
    </citation>
    <scope>NUCLEOTIDE SEQUENCE [LARGE SCALE GENOMIC DNA]</scope>
    <source>
        <strain evidence="26">DSM 17038</strain>
    </source>
</reference>
<keyword evidence="9" id="KW-0809">Transit peptide</keyword>
<keyword evidence="5" id="KW-0963">Cytoplasm</keyword>
<comment type="catalytic activity">
    <reaction evidence="20">
        <text>hexadecanoyl-CoA + H2O = hexadecanoate + CoA + H(+)</text>
        <dbReference type="Rhea" id="RHEA:16645"/>
        <dbReference type="ChEBI" id="CHEBI:7896"/>
        <dbReference type="ChEBI" id="CHEBI:15377"/>
        <dbReference type="ChEBI" id="CHEBI:15378"/>
        <dbReference type="ChEBI" id="CHEBI:57287"/>
        <dbReference type="ChEBI" id="CHEBI:57379"/>
        <dbReference type="EC" id="3.1.2.2"/>
    </reaction>
    <physiologicalReaction direction="left-to-right" evidence="20">
        <dbReference type="Rhea" id="RHEA:16646"/>
    </physiologicalReaction>
</comment>
<evidence type="ECO:0000313" key="26">
    <source>
        <dbReference type="Proteomes" id="UP000199337"/>
    </source>
</evidence>
<accession>A0A1I2TCY1</accession>
<keyword evidence="7" id="KW-0378">Hydrolase</keyword>
<evidence type="ECO:0000259" key="24">
    <source>
        <dbReference type="Pfam" id="PF03061"/>
    </source>
</evidence>
<gene>
    <name evidence="25" type="ORF">SAMN05660649_02176</name>
</gene>
<dbReference type="PANTHER" id="PTHR12418">
    <property type="entry name" value="ACYL-COENZYME A THIOESTERASE THEM4"/>
    <property type="match status" value="1"/>
</dbReference>
<evidence type="ECO:0000256" key="8">
    <source>
        <dbReference type="ARBA" id="ARBA00022832"/>
    </source>
</evidence>
<evidence type="ECO:0000256" key="23">
    <source>
        <dbReference type="ARBA" id="ARBA00048180"/>
    </source>
</evidence>
<keyword evidence="6" id="KW-0053">Apoptosis</keyword>
<keyword evidence="12" id="KW-0966">Cell projection</keyword>
<sequence length="128" mass="14711">MCFGCSERNPIGLKLKFTMDGDKCRTEFVAGEEHQGWNGYMHGGLIAALMDETMAWWLWFKDISIMTAEMTTRYSLGVPVNIKLTVESWCEEEKRDRLFFMAARIILPDGKVPVTAKAKFLRIDPEKL</sequence>
<dbReference type="Gene3D" id="3.10.129.10">
    <property type="entry name" value="Hotdog Thioesterase"/>
    <property type="match status" value="1"/>
</dbReference>
<evidence type="ECO:0000256" key="4">
    <source>
        <dbReference type="ARBA" id="ARBA00022475"/>
    </source>
</evidence>
<evidence type="ECO:0000256" key="6">
    <source>
        <dbReference type="ARBA" id="ARBA00022703"/>
    </source>
</evidence>
<keyword evidence="26" id="KW-1185">Reference proteome</keyword>
<comment type="catalytic activity">
    <reaction evidence="22">
        <text>dodecanoyl-CoA + H2O = dodecanoate + CoA + H(+)</text>
        <dbReference type="Rhea" id="RHEA:30135"/>
        <dbReference type="ChEBI" id="CHEBI:15377"/>
        <dbReference type="ChEBI" id="CHEBI:15378"/>
        <dbReference type="ChEBI" id="CHEBI:18262"/>
        <dbReference type="ChEBI" id="CHEBI:57287"/>
        <dbReference type="ChEBI" id="CHEBI:57375"/>
    </reaction>
    <physiologicalReaction direction="left-to-right" evidence="22">
        <dbReference type="Rhea" id="RHEA:30136"/>
    </physiologicalReaction>
</comment>
<dbReference type="GO" id="GO:0016787">
    <property type="term" value="F:hydrolase activity"/>
    <property type="evidence" value="ECO:0007669"/>
    <property type="project" value="UniProtKB-KW"/>
</dbReference>
<dbReference type="PANTHER" id="PTHR12418:SF19">
    <property type="entry name" value="ACYL-COENZYME A THIOESTERASE THEM4"/>
    <property type="match status" value="1"/>
</dbReference>
<evidence type="ECO:0000256" key="15">
    <source>
        <dbReference type="ARBA" id="ARBA00038456"/>
    </source>
</evidence>
<comment type="catalytic activity">
    <reaction evidence="19">
        <text>octanoyl-CoA + H2O = octanoate + CoA + H(+)</text>
        <dbReference type="Rhea" id="RHEA:30143"/>
        <dbReference type="ChEBI" id="CHEBI:15377"/>
        <dbReference type="ChEBI" id="CHEBI:15378"/>
        <dbReference type="ChEBI" id="CHEBI:25646"/>
        <dbReference type="ChEBI" id="CHEBI:57287"/>
        <dbReference type="ChEBI" id="CHEBI:57386"/>
    </reaction>
    <physiologicalReaction direction="left-to-right" evidence="19">
        <dbReference type="Rhea" id="RHEA:30144"/>
    </physiologicalReaction>
</comment>
<keyword evidence="11" id="KW-0472">Membrane</keyword>
<evidence type="ECO:0000256" key="16">
    <source>
        <dbReference type="ARBA" id="ARBA00038848"/>
    </source>
</evidence>
<dbReference type="RefSeq" id="WP_165613472.1">
    <property type="nucleotide sequence ID" value="NZ_FOOX01000007.1"/>
</dbReference>
<dbReference type="Pfam" id="PF03061">
    <property type="entry name" value="4HBT"/>
    <property type="match status" value="1"/>
</dbReference>
<dbReference type="GO" id="GO:0005737">
    <property type="term" value="C:cytoplasm"/>
    <property type="evidence" value="ECO:0007669"/>
    <property type="project" value="UniProtKB-SubCell"/>
</dbReference>
<evidence type="ECO:0000256" key="17">
    <source>
        <dbReference type="ARBA" id="ARBA00040123"/>
    </source>
</evidence>
<dbReference type="SUPFAM" id="SSF54637">
    <property type="entry name" value="Thioesterase/thiol ester dehydrase-isomerase"/>
    <property type="match status" value="1"/>
</dbReference>
<dbReference type="InterPro" id="IPR052365">
    <property type="entry name" value="THEM4/THEM5_acyl-CoA_thioest"/>
</dbReference>
<keyword evidence="4" id="KW-1003">Cell membrane</keyword>
<dbReference type="GO" id="GO:0006631">
    <property type="term" value="P:fatty acid metabolic process"/>
    <property type="evidence" value="ECO:0007669"/>
    <property type="project" value="UniProtKB-KW"/>
</dbReference>
<evidence type="ECO:0000256" key="9">
    <source>
        <dbReference type="ARBA" id="ARBA00022946"/>
    </source>
</evidence>
<dbReference type="Proteomes" id="UP000199337">
    <property type="component" value="Unassembled WGS sequence"/>
</dbReference>
<dbReference type="InterPro" id="IPR029069">
    <property type="entry name" value="HotDog_dom_sf"/>
</dbReference>